<dbReference type="Proteomes" id="UP000299102">
    <property type="component" value="Unassembled WGS sequence"/>
</dbReference>
<comment type="caution">
    <text evidence="1">The sequence shown here is derived from an EMBL/GenBank/DDBJ whole genome shotgun (WGS) entry which is preliminary data.</text>
</comment>
<organism evidence="1 2">
    <name type="scientific">Eumeta variegata</name>
    <name type="common">Bagworm moth</name>
    <name type="synonym">Eumeta japonica</name>
    <dbReference type="NCBI Taxonomy" id="151549"/>
    <lineage>
        <taxon>Eukaryota</taxon>
        <taxon>Metazoa</taxon>
        <taxon>Ecdysozoa</taxon>
        <taxon>Arthropoda</taxon>
        <taxon>Hexapoda</taxon>
        <taxon>Insecta</taxon>
        <taxon>Pterygota</taxon>
        <taxon>Neoptera</taxon>
        <taxon>Endopterygota</taxon>
        <taxon>Lepidoptera</taxon>
        <taxon>Glossata</taxon>
        <taxon>Ditrysia</taxon>
        <taxon>Tineoidea</taxon>
        <taxon>Psychidae</taxon>
        <taxon>Oiketicinae</taxon>
        <taxon>Eumeta</taxon>
    </lineage>
</organism>
<sequence length="89" mass="10408">MIKMPTCPSCVMRMQRSRRRRLEFRQCDVALHQTAYVRRRPGRCILVLLEPLHAESADEPRDHRADAVIACELRRYPGRSLFSVDRSAV</sequence>
<evidence type="ECO:0000313" key="1">
    <source>
        <dbReference type="EMBL" id="GBP21999.1"/>
    </source>
</evidence>
<reference evidence="1 2" key="1">
    <citation type="journal article" date="2019" name="Commun. Biol.">
        <title>The bagworm genome reveals a unique fibroin gene that provides high tensile strength.</title>
        <authorList>
            <person name="Kono N."/>
            <person name="Nakamura H."/>
            <person name="Ohtoshi R."/>
            <person name="Tomita M."/>
            <person name="Numata K."/>
            <person name="Arakawa K."/>
        </authorList>
    </citation>
    <scope>NUCLEOTIDE SEQUENCE [LARGE SCALE GENOMIC DNA]</scope>
</reference>
<gene>
    <name evidence="1" type="ORF">EVAR_18640_1</name>
</gene>
<proteinExistence type="predicted"/>
<keyword evidence="2" id="KW-1185">Reference proteome</keyword>
<dbReference type="AlphaFoldDB" id="A0A4C1U6Q8"/>
<name>A0A4C1U6Q8_EUMVA</name>
<protein>
    <submittedName>
        <fullName evidence="1">Uncharacterized protein</fullName>
    </submittedName>
</protein>
<accession>A0A4C1U6Q8</accession>
<dbReference type="EMBL" id="BGZK01000135">
    <property type="protein sequence ID" value="GBP21999.1"/>
    <property type="molecule type" value="Genomic_DNA"/>
</dbReference>
<evidence type="ECO:0000313" key="2">
    <source>
        <dbReference type="Proteomes" id="UP000299102"/>
    </source>
</evidence>